<accession>A0ACD3RJZ3</accession>
<evidence type="ECO:0000313" key="2">
    <source>
        <dbReference type="Proteomes" id="UP000793456"/>
    </source>
</evidence>
<keyword evidence="2" id="KW-1185">Reference proteome</keyword>
<dbReference type="Proteomes" id="UP000793456">
    <property type="component" value="Chromosome V"/>
</dbReference>
<comment type="caution">
    <text evidence="1">The sequence shown here is derived from an EMBL/GenBank/DDBJ whole genome shotgun (WGS) entry which is preliminary data.</text>
</comment>
<name>A0ACD3RJZ3_LARCR</name>
<proteinExistence type="predicted"/>
<evidence type="ECO:0000313" key="1">
    <source>
        <dbReference type="EMBL" id="TMS18938.1"/>
    </source>
</evidence>
<organism evidence="1 2">
    <name type="scientific">Larimichthys crocea</name>
    <name type="common">Large yellow croaker</name>
    <name type="synonym">Pseudosciaena crocea</name>
    <dbReference type="NCBI Taxonomy" id="215358"/>
    <lineage>
        <taxon>Eukaryota</taxon>
        <taxon>Metazoa</taxon>
        <taxon>Chordata</taxon>
        <taxon>Craniata</taxon>
        <taxon>Vertebrata</taxon>
        <taxon>Euteleostomi</taxon>
        <taxon>Actinopterygii</taxon>
        <taxon>Neopterygii</taxon>
        <taxon>Teleostei</taxon>
        <taxon>Neoteleostei</taxon>
        <taxon>Acanthomorphata</taxon>
        <taxon>Eupercaria</taxon>
        <taxon>Sciaenidae</taxon>
        <taxon>Larimichthys</taxon>
    </lineage>
</organism>
<sequence>MKIWTSEHIFNHPWETVTKAAMQKYPNPMNPSVIGVDVLDRDIDKQGRLHSTRLLSTEWGLPSIVKSIIGNSRTYTYVQEHSVVDPKEKSFELQSTNITFTNMVSVDEKLTYKPHPEDKDKTILTQEAIISVKGVSLSSYLEGVMASTISANAGKGREAMEWVIRRLNAEIEELAATARGTMRTPLAAANMDSAAKLKLTKDMKLQRPEVKVTHNITVVIKLQTVTGQSGFLCPNSRRWLWLHRLSSRVSLVCQMDLSVFSGPVSHQKPVSHVSATVKSTHHTDQNVNPANQKRNPATQKSNPAPQPKPTSLQQNQPKTNVPKVNPEPAKPPSESAKPEKPQNKSAKNDSANAFCIKQAMEPGEF</sequence>
<dbReference type="EMBL" id="CM011678">
    <property type="protein sequence ID" value="TMS18938.1"/>
    <property type="molecule type" value="Genomic_DNA"/>
</dbReference>
<protein>
    <submittedName>
        <fullName evidence="1">Uncharacterized protein</fullName>
    </submittedName>
</protein>
<reference evidence="1" key="1">
    <citation type="submission" date="2018-11" db="EMBL/GenBank/DDBJ databases">
        <title>The sequence and de novo assembly of Larimichthys crocea genome using PacBio and Hi-C technologies.</title>
        <authorList>
            <person name="Xu P."/>
            <person name="Chen B."/>
            <person name="Zhou Z."/>
            <person name="Ke Q."/>
            <person name="Wu Y."/>
            <person name="Bai H."/>
            <person name="Pu F."/>
        </authorList>
    </citation>
    <scope>NUCLEOTIDE SEQUENCE</scope>
    <source>
        <tissue evidence="1">Muscle</tissue>
    </source>
</reference>
<gene>
    <name evidence="1" type="ORF">E3U43_003259</name>
</gene>